<feature type="domain" description="Transcription elongation factor GreA/GreB C-terminal" evidence="1">
    <location>
        <begin position="86"/>
        <end position="164"/>
    </location>
</feature>
<dbReference type="Gene3D" id="3.10.50.30">
    <property type="entry name" value="Transcription elongation factor, GreA/GreB, C-terminal domain"/>
    <property type="match status" value="1"/>
</dbReference>
<dbReference type="Pfam" id="PF01272">
    <property type="entry name" value="GreA_GreB"/>
    <property type="match status" value="1"/>
</dbReference>
<dbReference type="InterPro" id="IPR001437">
    <property type="entry name" value="Tscrpt_elong_fac_GreA/B_C"/>
</dbReference>
<dbReference type="Proteomes" id="UP000887104">
    <property type="component" value="Unassembled WGS sequence"/>
</dbReference>
<dbReference type="InterPro" id="IPR036953">
    <property type="entry name" value="GreA/GreB_C_sf"/>
</dbReference>
<evidence type="ECO:0000313" key="2">
    <source>
        <dbReference type="EMBL" id="GIU48145.1"/>
    </source>
</evidence>
<keyword evidence="3" id="KW-1185">Reference proteome</keyword>
<organism evidence="2 3">
    <name type="scientific">Shewanella sairae</name>
    <dbReference type="NCBI Taxonomy" id="190310"/>
    <lineage>
        <taxon>Bacteria</taxon>
        <taxon>Pseudomonadati</taxon>
        <taxon>Pseudomonadota</taxon>
        <taxon>Gammaproteobacteria</taxon>
        <taxon>Alteromonadales</taxon>
        <taxon>Shewanellaceae</taxon>
        <taxon>Shewanella</taxon>
    </lineage>
</organism>
<dbReference type="SUPFAM" id="SSF54534">
    <property type="entry name" value="FKBP-like"/>
    <property type="match status" value="1"/>
</dbReference>
<accession>A0ABQ4PKC6</accession>
<name>A0ABQ4PKC6_9GAMM</name>
<keyword evidence="2" id="KW-0648">Protein biosynthesis</keyword>
<comment type="caution">
    <text evidence="2">The sequence shown here is derived from an EMBL/GenBank/DDBJ whole genome shotgun (WGS) entry which is preliminary data.</text>
</comment>
<dbReference type="EMBL" id="BPEY01000054">
    <property type="protein sequence ID" value="GIU48145.1"/>
    <property type="molecule type" value="Genomic_DNA"/>
</dbReference>
<proteinExistence type="predicted"/>
<evidence type="ECO:0000313" key="3">
    <source>
        <dbReference type="Proteomes" id="UP000887104"/>
    </source>
</evidence>
<dbReference type="GO" id="GO:0003746">
    <property type="term" value="F:translation elongation factor activity"/>
    <property type="evidence" value="ECO:0007669"/>
    <property type="project" value="UniProtKB-KW"/>
</dbReference>
<reference evidence="2" key="1">
    <citation type="submission" date="2021-05" db="EMBL/GenBank/DDBJ databases">
        <title>Molecular characterization for Shewanella algae harboring chromosomal blaOXA-55-like strains isolated from clinical and environment sample.</title>
        <authorList>
            <person name="Ohama Y."/>
            <person name="Aoki K."/>
            <person name="Harada S."/>
            <person name="Moriya K."/>
            <person name="Ishii Y."/>
            <person name="Tateda K."/>
        </authorList>
    </citation>
    <scope>NUCLEOTIDE SEQUENCE</scope>
    <source>
        <strain evidence="2">JCM 11563</strain>
    </source>
</reference>
<protein>
    <submittedName>
        <fullName evidence="2">Transcription elongation factor</fullName>
    </submittedName>
</protein>
<evidence type="ECO:0000259" key="1">
    <source>
        <dbReference type="Pfam" id="PF01272"/>
    </source>
</evidence>
<sequence>MVAITEIRLLIMQALNNTHQNAIAAAKRAHETATSKESVARSKYETFGLEASYLAHGQSVRVAQCKADIDAFEAMFTTMASLPTKADKVALGRLIELIDNNDKSHFYFIGPSAGGLKVECNQYCFMVVTPASPLGKAMMNRRLGEEFVLNVMQQQTEFEIVAIS</sequence>
<dbReference type="RefSeq" id="WP_246616186.1">
    <property type="nucleotide sequence ID" value="NZ_BPEY01000054.1"/>
</dbReference>
<keyword evidence="2" id="KW-0251">Elongation factor</keyword>
<gene>
    <name evidence="2" type="ORF">TUM4438_28910</name>
</gene>